<dbReference type="OrthoDB" id="5212at2759"/>
<dbReference type="InterPro" id="IPR001767">
    <property type="entry name" value="Hedgehog_Hint"/>
</dbReference>
<feature type="region of interest" description="Disordered" evidence="1">
    <location>
        <begin position="500"/>
        <end position="524"/>
    </location>
</feature>
<proteinExistence type="predicted"/>
<dbReference type="EMBL" id="CAJNDS010000294">
    <property type="protein sequence ID" value="CAE7040073.1"/>
    <property type="molecule type" value="Genomic_DNA"/>
</dbReference>
<dbReference type="SUPFAM" id="SSF51294">
    <property type="entry name" value="Hedgehog/intein (Hint) domain"/>
    <property type="match status" value="1"/>
</dbReference>
<dbReference type="PANTHER" id="PTHR10751">
    <property type="entry name" value="GUANYLATE BINDING PROTEIN"/>
    <property type="match status" value="1"/>
</dbReference>
<dbReference type="Gene3D" id="2.170.16.10">
    <property type="entry name" value="Hedgehog/Intein (Hint) domain"/>
    <property type="match status" value="1"/>
</dbReference>
<dbReference type="Pfam" id="PF02263">
    <property type="entry name" value="GBP"/>
    <property type="match status" value="1"/>
</dbReference>
<feature type="domain" description="Guanylate-binding protein N-terminal" evidence="3">
    <location>
        <begin position="51"/>
        <end position="224"/>
    </location>
</feature>
<feature type="compositionally biased region" description="Basic and acidic residues" evidence="1">
    <location>
        <begin position="505"/>
        <end position="524"/>
    </location>
</feature>
<dbReference type="GO" id="GO:0005525">
    <property type="term" value="F:GTP binding"/>
    <property type="evidence" value="ECO:0007669"/>
    <property type="project" value="InterPro"/>
</dbReference>
<reference evidence="4" key="1">
    <citation type="submission" date="2021-02" db="EMBL/GenBank/DDBJ databases">
        <authorList>
            <person name="Dougan E. K."/>
            <person name="Rhodes N."/>
            <person name="Thang M."/>
            <person name="Chan C."/>
        </authorList>
    </citation>
    <scope>NUCLEOTIDE SEQUENCE</scope>
</reference>
<dbReference type="SUPFAM" id="SSF47162">
    <property type="entry name" value="Apolipoprotein"/>
    <property type="match status" value="1"/>
</dbReference>
<comment type="caution">
    <text evidence="4">The sequence shown here is derived from an EMBL/GenBank/DDBJ whole genome shotgun (WGS) entry which is preliminary data.</text>
</comment>
<dbReference type="Gene3D" id="3.40.50.300">
    <property type="entry name" value="P-loop containing nucleotide triphosphate hydrolases"/>
    <property type="match status" value="1"/>
</dbReference>
<evidence type="ECO:0000313" key="4">
    <source>
        <dbReference type="EMBL" id="CAE7040073.1"/>
    </source>
</evidence>
<protein>
    <submittedName>
        <fullName evidence="4">Gbp5 protein</fullName>
    </submittedName>
</protein>
<accession>A0A812ILS1</accession>
<dbReference type="InterPro" id="IPR027417">
    <property type="entry name" value="P-loop_NTPase"/>
</dbReference>
<dbReference type="SUPFAM" id="SSF52540">
    <property type="entry name" value="P-loop containing nucleoside triphosphate hydrolases"/>
    <property type="match status" value="1"/>
</dbReference>
<keyword evidence="5" id="KW-1185">Reference proteome</keyword>
<name>A0A812ILS1_9DINO</name>
<dbReference type="Proteomes" id="UP000604046">
    <property type="component" value="Unassembled WGS sequence"/>
</dbReference>
<dbReference type="AlphaFoldDB" id="A0A812ILS1"/>
<dbReference type="GO" id="GO:0016540">
    <property type="term" value="P:protein autoprocessing"/>
    <property type="evidence" value="ECO:0007669"/>
    <property type="project" value="InterPro"/>
</dbReference>
<dbReference type="GO" id="GO:0003924">
    <property type="term" value="F:GTPase activity"/>
    <property type="evidence" value="ECO:0007669"/>
    <property type="project" value="InterPro"/>
</dbReference>
<dbReference type="InterPro" id="IPR036844">
    <property type="entry name" value="Hint_dom_sf"/>
</dbReference>
<evidence type="ECO:0000313" key="5">
    <source>
        <dbReference type="Proteomes" id="UP000604046"/>
    </source>
</evidence>
<feature type="domain" description="Hedgehog protein Hint" evidence="2">
    <location>
        <begin position="632"/>
        <end position="787"/>
    </location>
</feature>
<sequence length="833" mass="92998">MIEGQSAQDVASQFKRNGLKFDPHLTADVRADVKLPGPVPRALPLIVPDGNQFKVDEHGAHVLTSQLGKRLVVPQVLVGPMREGKSTLNNLVARHMLAAGRPLQPALFGTSGSVRSCTRGIHVYALPLSLLDPQAPPGALWLLADCEGFGENKAHGDKAGLYDTKLFAVAVLTCQLFVFNTKEKLDASMIDRVATWQQVVSSLEVSREPKPDLIFALRDFALNQDGEALDYYRQCLQAEGEGMTAQRVLQALFGEREVSWFASPGTFSPGEDISLKPWRKLAKPFQDNFHQYLEKLQRLARKAVHPQRSWNGAQYAARLHDVVSCLNTSELAPVALMSMAQSCAAADAVSLFVDFFEEASRGLESCFPLDDAAFREQMASISQRATTQLQASRVWAQCGDDKRKEVLQDAQQRSQLQVNILHGENERRTQEQLQQLAMKMLGEMPPRSEIQWPDGDEERLRRWSEEAVARLQCSHGPRTTVEHFVAGFREDLERQIAAQASFNKSRRENAARMQQMEEDRRRADQEFKDKLEQMKSEHSSNMESVQQTMLEQFNQHQDELKKISQDHQDELAKSEKDYLDQLEKQREDLHKQHQGALNDMKKALQEQIDNLKECNSNLKSELQQKKKQIDEHKCKGCFAGSSLVQTQQGARRIDELRVGDVVRINAASWEPIIGWFDYFPLSRRQDFVEIHHAGGIGGAVCLTPNHLVALESGFIQAARVLPGAVLRTADGKLAAVSCVKTGVEHVGVFGPATPSGLLSVDGVLCSTYAKPTEFSHVKIADSAVHTFCHWATVPLRAWWRLRFRLGTPQPNPPNGTASCAAALKWAFGLIASV</sequence>
<evidence type="ECO:0000259" key="2">
    <source>
        <dbReference type="Pfam" id="PF01079"/>
    </source>
</evidence>
<organism evidence="4 5">
    <name type="scientific">Symbiodinium natans</name>
    <dbReference type="NCBI Taxonomy" id="878477"/>
    <lineage>
        <taxon>Eukaryota</taxon>
        <taxon>Sar</taxon>
        <taxon>Alveolata</taxon>
        <taxon>Dinophyceae</taxon>
        <taxon>Suessiales</taxon>
        <taxon>Symbiodiniaceae</taxon>
        <taxon>Symbiodinium</taxon>
    </lineage>
</organism>
<gene>
    <name evidence="4" type="primary">Gbp5</name>
    <name evidence="4" type="ORF">SNAT2548_LOCUS4750</name>
</gene>
<evidence type="ECO:0000259" key="3">
    <source>
        <dbReference type="Pfam" id="PF02263"/>
    </source>
</evidence>
<evidence type="ECO:0000256" key="1">
    <source>
        <dbReference type="SAM" id="MobiDB-lite"/>
    </source>
</evidence>
<dbReference type="InterPro" id="IPR015894">
    <property type="entry name" value="Guanylate-bd_N"/>
</dbReference>
<dbReference type="Pfam" id="PF01079">
    <property type="entry name" value="Hint"/>
    <property type="match status" value="1"/>
</dbReference>